<dbReference type="AlphaFoldDB" id="A0A6J2T4N6"/>
<reference evidence="4" key="1">
    <citation type="submission" date="2025-08" db="UniProtKB">
        <authorList>
            <consortium name="RefSeq"/>
        </authorList>
    </citation>
    <scope>IDENTIFICATION</scope>
    <source>
        <strain evidence="4">11010-0011.00</strain>
        <tissue evidence="4">Whole body</tissue>
    </source>
</reference>
<organism evidence="3 4">
    <name type="scientific">Drosophila lebanonensis</name>
    <name type="common">Fruit fly</name>
    <name type="synonym">Scaptodrosophila lebanonensis</name>
    <dbReference type="NCBI Taxonomy" id="7225"/>
    <lineage>
        <taxon>Eukaryota</taxon>
        <taxon>Metazoa</taxon>
        <taxon>Ecdysozoa</taxon>
        <taxon>Arthropoda</taxon>
        <taxon>Hexapoda</taxon>
        <taxon>Insecta</taxon>
        <taxon>Pterygota</taxon>
        <taxon>Neoptera</taxon>
        <taxon>Endopterygota</taxon>
        <taxon>Diptera</taxon>
        <taxon>Brachycera</taxon>
        <taxon>Muscomorpha</taxon>
        <taxon>Ephydroidea</taxon>
        <taxon>Drosophilidae</taxon>
        <taxon>Scaptodrosophila</taxon>
    </lineage>
</organism>
<dbReference type="PANTHER" id="PTHR15901">
    <property type="entry name" value="TESTICULAR HAPLOID EXPRESSED GENE PROTEIN"/>
    <property type="match status" value="1"/>
</dbReference>
<dbReference type="InterPro" id="IPR006623">
    <property type="entry name" value="THEG"/>
</dbReference>
<dbReference type="PANTHER" id="PTHR15901:SF16">
    <property type="entry name" value="TESTICULAR HAPLOID EXPRESSED GENE PROTEIN"/>
    <property type="match status" value="1"/>
</dbReference>
<evidence type="ECO:0000256" key="2">
    <source>
        <dbReference type="SAM" id="MobiDB-lite"/>
    </source>
</evidence>
<evidence type="ECO:0000256" key="1">
    <source>
        <dbReference type="ARBA" id="ARBA00022737"/>
    </source>
</evidence>
<dbReference type="CTD" id="42585"/>
<dbReference type="OrthoDB" id="25466at2759"/>
<dbReference type="Proteomes" id="UP000504634">
    <property type="component" value="Unplaced"/>
</dbReference>
<sequence length="352" mass="40909">MTVKRFKCDLSPEAPTSLKIDDTNRFDCCHVHDRIPYDAECFLKDVSKELNMLYRRHSRMIEKRKRLMELALPVRRWCRFVPRCPCRFEKSIEMVPADPPIHTRTEQLALPLIRRLQVRRADALVKGDKITEVILNRWLRNSYLSLYSRLSNTQPMKKPPKPKKQSKKQKARHAKYIETLAKPKQIPKPAKPERNVGEMDKKRLKKLARPKKRIEDIKQPWEFTKALKTYKPTARILAIAKPLIRENFHINEEPEKVSRNALKYKASPRVKEMAQPLKVFDRNAGAAETADDPFTISPNALKYKATSRIKELAEPKEFENTHIRENPFAISPAALKAKASPRLIELAKPKGG</sequence>
<keyword evidence="1" id="KW-0677">Repeat</keyword>
<dbReference type="Pfam" id="PF14912">
    <property type="entry name" value="THEG"/>
    <property type="match status" value="3"/>
</dbReference>
<protein>
    <submittedName>
        <fullName evidence="4">Uncharacterized protein LOC115621462</fullName>
    </submittedName>
</protein>
<evidence type="ECO:0000313" key="3">
    <source>
        <dbReference type="Proteomes" id="UP000504634"/>
    </source>
</evidence>
<gene>
    <name evidence="4" type="primary">LOC115621462</name>
</gene>
<dbReference type="InterPro" id="IPR042401">
    <property type="entry name" value="SPMAP2-like"/>
</dbReference>
<evidence type="ECO:0000313" key="4">
    <source>
        <dbReference type="RefSeq" id="XP_030370979.1"/>
    </source>
</evidence>
<name>A0A6J2T4N6_DROLE</name>
<keyword evidence="3" id="KW-1185">Reference proteome</keyword>
<proteinExistence type="predicted"/>
<feature type="compositionally biased region" description="Basic residues" evidence="2">
    <location>
        <begin position="158"/>
        <end position="172"/>
    </location>
</feature>
<dbReference type="SMART" id="SM00705">
    <property type="entry name" value="THEG"/>
    <property type="match status" value="8"/>
</dbReference>
<feature type="region of interest" description="Disordered" evidence="2">
    <location>
        <begin position="150"/>
        <end position="172"/>
    </location>
</feature>
<dbReference type="RefSeq" id="XP_030370979.1">
    <property type="nucleotide sequence ID" value="XM_030515119.1"/>
</dbReference>
<accession>A0A6J2T4N6</accession>
<dbReference type="GeneID" id="115621462"/>